<dbReference type="EMBL" id="NOXU01000015">
    <property type="protein sequence ID" value="OYQ37365.1"/>
    <property type="molecule type" value="Genomic_DNA"/>
</dbReference>
<dbReference type="AlphaFoldDB" id="A0A255Z901"/>
<protein>
    <submittedName>
        <fullName evidence="1">Uncharacterized protein</fullName>
    </submittedName>
</protein>
<dbReference type="Proteomes" id="UP000216998">
    <property type="component" value="Unassembled WGS sequence"/>
</dbReference>
<keyword evidence="2" id="KW-1185">Reference proteome</keyword>
<organism evidence="1 2">
    <name type="scientific">Niveispirillum lacus</name>
    <dbReference type="NCBI Taxonomy" id="1981099"/>
    <lineage>
        <taxon>Bacteria</taxon>
        <taxon>Pseudomonadati</taxon>
        <taxon>Pseudomonadota</taxon>
        <taxon>Alphaproteobacteria</taxon>
        <taxon>Rhodospirillales</taxon>
        <taxon>Azospirillaceae</taxon>
        <taxon>Niveispirillum</taxon>
    </lineage>
</organism>
<evidence type="ECO:0000313" key="2">
    <source>
        <dbReference type="Proteomes" id="UP000216998"/>
    </source>
</evidence>
<reference evidence="1 2" key="1">
    <citation type="submission" date="2017-07" db="EMBL/GenBank/DDBJ databases">
        <title>Niveispirillum cyanobacteriorum sp. nov., isolated from cyanobacterial aggregates in a eutrophic lake.</title>
        <authorList>
            <person name="Cai H."/>
        </authorList>
    </citation>
    <scope>NUCLEOTIDE SEQUENCE [LARGE SCALE GENOMIC DNA]</scope>
    <source>
        <strain evidence="2">TH1-14</strain>
    </source>
</reference>
<proteinExistence type="predicted"/>
<accession>A0A255Z901</accession>
<name>A0A255Z901_9PROT</name>
<gene>
    <name evidence="1" type="ORF">CHU95_01325</name>
</gene>
<comment type="caution">
    <text evidence="1">The sequence shown here is derived from an EMBL/GenBank/DDBJ whole genome shotgun (WGS) entry which is preliminary data.</text>
</comment>
<evidence type="ECO:0000313" key="1">
    <source>
        <dbReference type="EMBL" id="OYQ37365.1"/>
    </source>
</evidence>
<sequence length="116" mass="12969">MRTLGFTEREAIQAIVDLMRKQRLHLPVGQVVELELHEDPVSATLIIEDDAGNQHRVSRNVAELAASLVNYCIERKIRLPTMANKFVEVIAGSLNLIIYIDDVESATSKKASTRRG</sequence>